<proteinExistence type="predicted"/>
<name>A0ACB7X925_9ERIC</name>
<protein>
    <submittedName>
        <fullName evidence="1">Uncharacterized protein</fullName>
    </submittedName>
</protein>
<dbReference type="EMBL" id="CM037156">
    <property type="protein sequence ID" value="KAH7837046.1"/>
    <property type="molecule type" value="Genomic_DNA"/>
</dbReference>
<keyword evidence="2" id="KW-1185">Reference proteome</keyword>
<accession>A0ACB7X925</accession>
<organism evidence="1 2">
    <name type="scientific">Vaccinium darrowii</name>
    <dbReference type="NCBI Taxonomy" id="229202"/>
    <lineage>
        <taxon>Eukaryota</taxon>
        <taxon>Viridiplantae</taxon>
        <taxon>Streptophyta</taxon>
        <taxon>Embryophyta</taxon>
        <taxon>Tracheophyta</taxon>
        <taxon>Spermatophyta</taxon>
        <taxon>Magnoliopsida</taxon>
        <taxon>eudicotyledons</taxon>
        <taxon>Gunneridae</taxon>
        <taxon>Pentapetalae</taxon>
        <taxon>asterids</taxon>
        <taxon>Ericales</taxon>
        <taxon>Ericaceae</taxon>
        <taxon>Vaccinioideae</taxon>
        <taxon>Vaccinieae</taxon>
        <taxon>Vaccinium</taxon>
    </lineage>
</organism>
<dbReference type="Proteomes" id="UP000828048">
    <property type="component" value="Chromosome 6"/>
</dbReference>
<gene>
    <name evidence="1" type="ORF">Vadar_008913</name>
</gene>
<evidence type="ECO:0000313" key="1">
    <source>
        <dbReference type="EMBL" id="KAH7837046.1"/>
    </source>
</evidence>
<sequence length="306" mass="33483">MTSIVCQGLQSCLERRLIEPSILRPKLTPPKSNNTPQDNPQTEQDNEMCNNKNGQELGWSFLKALTNAPQNHNQITETEEVYVHPLAKSSSSSLSKKSLEMCTEGLGSETGSDISESSSDEYFSSVTNIDKSSCDPTIPLREMGIRRKLRSRGGGGNFPPPLTSISSSESVRVRPSRREGGRLVIEAVTVSGCNGYFQAERGGGRLRLCLLKDSPVISDNEESYDEEEEDNDDCDDEASEEGSDDVNWDEEGAGGDNNRNVGGEIANIVELTSCSSRPISRCKESGHGNNNNNKEWGQFWVAPINS</sequence>
<reference evidence="1 2" key="1">
    <citation type="journal article" date="2021" name="Hortic Res">
        <title>High-quality reference genome and annotation aids understanding of berry development for evergreen blueberry (Vaccinium darrowii).</title>
        <authorList>
            <person name="Yu J."/>
            <person name="Hulse-Kemp A.M."/>
            <person name="Babiker E."/>
            <person name="Staton M."/>
        </authorList>
    </citation>
    <scope>NUCLEOTIDE SEQUENCE [LARGE SCALE GENOMIC DNA]</scope>
    <source>
        <strain evidence="2">cv. NJ 8807/NJ 8810</strain>
        <tissue evidence="1">Young leaf</tissue>
    </source>
</reference>
<evidence type="ECO:0000313" key="2">
    <source>
        <dbReference type="Proteomes" id="UP000828048"/>
    </source>
</evidence>
<comment type="caution">
    <text evidence="1">The sequence shown here is derived from an EMBL/GenBank/DDBJ whole genome shotgun (WGS) entry which is preliminary data.</text>
</comment>